<dbReference type="AlphaFoldDB" id="A0A4Q9HYV9"/>
<protein>
    <submittedName>
        <fullName evidence="2">Uncharacterized protein</fullName>
    </submittedName>
</protein>
<sequence>MSHELPDPAPSTTAPAPLQVGDVEASAVADAVCALLDTADPATWSPAATDDAIEALTLLTEALRSRGLRLTPRQQRTLDHLTAGTAPPTATAEQQGDDVSQLAKKPQRRGLGPGWRGLS</sequence>
<evidence type="ECO:0000313" key="3">
    <source>
        <dbReference type="Proteomes" id="UP000292452"/>
    </source>
</evidence>
<name>A0A4Q9HYV9_STRKA</name>
<accession>A0A4Q9HYV9</accession>
<dbReference type="RefSeq" id="WP_131123178.1">
    <property type="nucleotide sequence ID" value="NZ_SIXH01000080.1"/>
</dbReference>
<gene>
    <name evidence="2" type="ORF">EYS09_11910</name>
</gene>
<reference evidence="2 3" key="1">
    <citation type="submission" date="2019-02" db="EMBL/GenBank/DDBJ databases">
        <title>Draft Genome Sequence of Streptomyces sp. AM-2504, identified by 16S rRNA comparative analysis as a Streptomyces Kasugaensis strain.</title>
        <authorList>
            <person name="Napolioni V."/>
            <person name="Giuliodori A.M."/>
            <person name="Spurio R."/>
            <person name="Fabbretti A."/>
        </authorList>
    </citation>
    <scope>NUCLEOTIDE SEQUENCE [LARGE SCALE GENOMIC DNA]</scope>
    <source>
        <strain evidence="2 3">AM-2504</strain>
    </source>
</reference>
<organism evidence="2 3">
    <name type="scientific">Streptomyces kasugaensis</name>
    <dbReference type="NCBI Taxonomy" id="1946"/>
    <lineage>
        <taxon>Bacteria</taxon>
        <taxon>Bacillati</taxon>
        <taxon>Actinomycetota</taxon>
        <taxon>Actinomycetes</taxon>
        <taxon>Kitasatosporales</taxon>
        <taxon>Streptomycetaceae</taxon>
        <taxon>Streptomyces</taxon>
    </lineage>
</organism>
<keyword evidence="3" id="KW-1185">Reference proteome</keyword>
<proteinExistence type="predicted"/>
<evidence type="ECO:0000313" key="2">
    <source>
        <dbReference type="EMBL" id="TBO59450.1"/>
    </source>
</evidence>
<feature type="compositionally biased region" description="Low complexity" evidence="1">
    <location>
        <begin position="82"/>
        <end position="92"/>
    </location>
</feature>
<dbReference type="EMBL" id="SIXH01000080">
    <property type="protein sequence ID" value="TBO59450.1"/>
    <property type="molecule type" value="Genomic_DNA"/>
</dbReference>
<dbReference type="Proteomes" id="UP000292452">
    <property type="component" value="Unassembled WGS sequence"/>
</dbReference>
<evidence type="ECO:0000256" key="1">
    <source>
        <dbReference type="SAM" id="MobiDB-lite"/>
    </source>
</evidence>
<feature type="region of interest" description="Disordered" evidence="1">
    <location>
        <begin position="70"/>
        <end position="119"/>
    </location>
</feature>
<comment type="caution">
    <text evidence="2">The sequence shown here is derived from an EMBL/GenBank/DDBJ whole genome shotgun (WGS) entry which is preliminary data.</text>
</comment>